<gene>
    <name evidence="2" type="primary">Cni-thoc-1</name>
    <name evidence="2" type="synonym">Cnig_chr_II.g8008</name>
    <name evidence="2" type="ORF">B9Z55_008008</name>
</gene>
<evidence type="ECO:0000313" key="2">
    <source>
        <dbReference type="EMBL" id="PIC49381.1"/>
    </source>
</evidence>
<protein>
    <recommendedName>
        <fullName evidence="4">Death domain-containing protein</fullName>
    </recommendedName>
</protein>
<dbReference type="GO" id="GO:0000445">
    <property type="term" value="C:THO complex part of transcription export complex"/>
    <property type="evidence" value="ECO:0007669"/>
    <property type="project" value="TreeGrafter"/>
</dbReference>
<dbReference type="CDD" id="cd01670">
    <property type="entry name" value="Death"/>
    <property type="match status" value="1"/>
</dbReference>
<dbReference type="Pfam" id="PF11957">
    <property type="entry name" value="efThoc1"/>
    <property type="match status" value="1"/>
</dbReference>
<dbReference type="STRING" id="1611254.A0A2G5VCH6"/>
<proteinExistence type="predicted"/>
<feature type="compositionally biased region" description="Basic and acidic residues" evidence="1">
    <location>
        <begin position="593"/>
        <end position="631"/>
    </location>
</feature>
<sequence length="736" mass="85162">MKLDKWMERKDSPYHGTDKDDLLGVFEQHPSYSKPKLVRTLDYVIKLKNSLNFMKIWSVSRRKMEEAIANRNFDDLRELFKAEKKTVKDDEFVIVKIDGLLKKRGYRVMEVPSEQKEEFARLHFNFVMNCTKLGYCSKSTPILTLQDILEVSSIEECKHLFGLVEENMNEFKQPGFIETYQNIILRLCNDLLRRLSRTAETSFCGRIMFFLSRFLPLTEKSGVNFMGHFNTLNITTFEENEPTAESLLAATSSHHAATPSGAAAGAEEDMETGEIEEEAAKEIIVTPEMYRQFWSLQKFMSNPNLLYEKEKFVVFKKDLTAVLSLMTANKLEKFAAEDESEVAESRKKINNDVFFTKYLTSPKLLALQLNDSSFRRNFLIQTIIIFQYLNAESRFKPPAKKMVLNEEQSKFVHDYEDKCYRLLSDTMPRGTAFVAGLKRIMQRETEWNQWKNSNCPDLSEKADKGAMQMYKKRQRVPFNPNNLDLGTPELTKLWTYEPDVLKACKSDKRKFIPTLADFIRDPLDEMDPEQQVEEQYKSINEVSFQWRAARLLMHKAPGYVSKTEPKADPTTNMRDFLERTMYNTGKTIDEFKSGIEERERRDAEKRAASGEKKEAEARKKVEESLKRKLDTNTKSTTIAVSSPNPYTDPPLTDENLRQLATDLSKFSKKLAKLVGIDEESLQKTSSSEEDRCYRILKEWAERNGKSGRSLLNLLIADLDVIEVATATMKKIHETST</sequence>
<feature type="compositionally biased region" description="Polar residues" evidence="1">
    <location>
        <begin position="632"/>
        <end position="645"/>
    </location>
</feature>
<dbReference type="EMBL" id="PDUG01000002">
    <property type="protein sequence ID" value="PIC49381.1"/>
    <property type="molecule type" value="Genomic_DNA"/>
</dbReference>
<evidence type="ECO:0008006" key="4">
    <source>
        <dbReference type="Google" id="ProtNLM"/>
    </source>
</evidence>
<evidence type="ECO:0000256" key="1">
    <source>
        <dbReference type="SAM" id="MobiDB-lite"/>
    </source>
</evidence>
<accession>A0A2G5VCH6</accession>
<dbReference type="PANTHER" id="PTHR13265">
    <property type="entry name" value="THO COMPLEX SUBUNIT 1"/>
    <property type="match status" value="1"/>
</dbReference>
<organism evidence="2 3">
    <name type="scientific">Caenorhabditis nigoni</name>
    <dbReference type="NCBI Taxonomy" id="1611254"/>
    <lineage>
        <taxon>Eukaryota</taxon>
        <taxon>Metazoa</taxon>
        <taxon>Ecdysozoa</taxon>
        <taxon>Nematoda</taxon>
        <taxon>Chromadorea</taxon>
        <taxon>Rhabditida</taxon>
        <taxon>Rhabditina</taxon>
        <taxon>Rhabditomorpha</taxon>
        <taxon>Rhabditoidea</taxon>
        <taxon>Rhabditidae</taxon>
        <taxon>Peloderinae</taxon>
        <taxon>Caenorhabditis</taxon>
    </lineage>
</organism>
<name>A0A2G5VCH6_9PELO</name>
<comment type="caution">
    <text evidence="2">The sequence shown here is derived from an EMBL/GenBank/DDBJ whole genome shotgun (WGS) entry which is preliminary data.</text>
</comment>
<evidence type="ECO:0000313" key="3">
    <source>
        <dbReference type="Proteomes" id="UP000230233"/>
    </source>
</evidence>
<dbReference type="GO" id="GO:0006406">
    <property type="term" value="P:mRNA export from nucleus"/>
    <property type="evidence" value="ECO:0007669"/>
    <property type="project" value="TreeGrafter"/>
</dbReference>
<dbReference type="Gene3D" id="1.10.533.10">
    <property type="entry name" value="Death Domain, Fas"/>
    <property type="match status" value="1"/>
</dbReference>
<dbReference type="AlphaFoldDB" id="A0A2G5VCH6"/>
<keyword evidence="3" id="KW-1185">Reference proteome</keyword>
<dbReference type="InterPro" id="IPR011029">
    <property type="entry name" value="DEATH-like_dom_sf"/>
</dbReference>
<dbReference type="OrthoDB" id="10257415at2759"/>
<reference evidence="3" key="1">
    <citation type="submission" date="2017-10" db="EMBL/GenBank/DDBJ databases">
        <title>Rapid genome shrinkage in a self-fertile nematode reveals novel sperm competition proteins.</title>
        <authorList>
            <person name="Yin D."/>
            <person name="Schwarz E.M."/>
            <person name="Thomas C.G."/>
            <person name="Felde R.L."/>
            <person name="Korf I.F."/>
            <person name="Cutter A.D."/>
            <person name="Schartner C.M."/>
            <person name="Ralston E.J."/>
            <person name="Meyer B.J."/>
            <person name="Haag E.S."/>
        </authorList>
    </citation>
    <scope>NUCLEOTIDE SEQUENCE [LARGE SCALE GENOMIC DNA]</scope>
    <source>
        <strain evidence="3">JU1422</strain>
    </source>
</reference>
<dbReference type="PANTHER" id="PTHR13265:SF0">
    <property type="entry name" value="HPR1"/>
    <property type="match status" value="1"/>
</dbReference>
<feature type="region of interest" description="Disordered" evidence="1">
    <location>
        <begin position="593"/>
        <end position="650"/>
    </location>
</feature>
<dbReference type="Proteomes" id="UP000230233">
    <property type="component" value="Chromosome II"/>
</dbReference>
<dbReference type="InterPro" id="IPR021861">
    <property type="entry name" value="THO_THOC1"/>
</dbReference>